<reference evidence="2" key="1">
    <citation type="journal article" date="2014" name="Front. Microbiol.">
        <title>High frequency of phylogenetically diverse reductive dehalogenase-homologous genes in deep subseafloor sedimentary metagenomes.</title>
        <authorList>
            <person name="Kawai M."/>
            <person name="Futagami T."/>
            <person name="Toyoda A."/>
            <person name="Takaki Y."/>
            <person name="Nishi S."/>
            <person name="Hori S."/>
            <person name="Arai W."/>
            <person name="Tsubouchi T."/>
            <person name="Morono Y."/>
            <person name="Uchiyama I."/>
            <person name="Ito T."/>
            <person name="Fujiyama A."/>
            <person name="Inagaki F."/>
            <person name="Takami H."/>
        </authorList>
    </citation>
    <scope>NUCLEOTIDE SEQUENCE</scope>
    <source>
        <strain evidence="2">Expedition CK06-06</strain>
    </source>
</reference>
<proteinExistence type="predicted"/>
<accession>X1BCW3</accession>
<dbReference type="EMBL" id="BART01020834">
    <property type="protein sequence ID" value="GAG92865.1"/>
    <property type="molecule type" value="Genomic_DNA"/>
</dbReference>
<evidence type="ECO:0000313" key="2">
    <source>
        <dbReference type="EMBL" id="GAG92865.1"/>
    </source>
</evidence>
<gene>
    <name evidence="2" type="ORF">S01H4_38610</name>
</gene>
<sequence length="48" mass="5668">KAVEARRALYKAATAYEWDRQDAYKEREERYNTLRSSSSVIHDDTDSD</sequence>
<dbReference type="AlphaFoldDB" id="X1BCW3"/>
<organism evidence="2">
    <name type="scientific">marine sediment metagenome</name>
    <dbReference type="NCBI Taxonomy" id="412755"/>
    <lineage>
        <taxon>unclassified sequences</taxon>
        <taxon>metagenomes</taxon>
        <taxon>ecological metagenomes</taxon>
    </lineage>
</organism>
<comment type="caution">
    <text evidence="2">The sequence shown here is derived from an EMBL/GenBank/DDBJ whole genome shotgun (WGS) entry which is preliminary data.</text>
</comment>
<name>X1BCW3_9ZZZZ</name>
<feature type="region of interest" description="Disordered" evidence="1">
    <location>
        <begin position="28"/>
        <end position="48"/>
    </location>
</feature>
<feature type="non-terminal residue" evidence="2">
    <location>
        <position position="1"/>
    </location>
</feature>
<evidence type="ECO:0000256" key="1">
    <source>
        <dbReference type="SAM" id="MobiDB-lite"/>
    </source>
</evidence>
<protein>
    <submittedName>
        <fullName evidence="2">Uncharacterized protein</fullName>
    </submittedName>
</protein>